<dbReference type="InterPro" id="IPR050491">
    <property type="entry name" value="AmpC-like"/>
</dbReference>
<organism evidence="2 3">
    <name type="scientific">Brucella tritici</name>
    <dbReference type="NCBI Taxonomy" id="94626"/>
    <lineage>
        <taxon>Bacteria</taxon>
        <taxon>Pseudomonadati</taxon>
        <taxon>Pseudomonadota</taxon>
        <taxon>Alphaproteobacteria</taxon>
        <taxon>Hyphomicrobiales</taxon>
        <taxon>Brucellaceae</taxon>
        <taxon>Brucella/Ochrobactrum group</taxon>
        <taxon>Brucella</taxon>
    </lineage>
</organism>
<dbReference type="Gene3D" id="3.40.710.10">
    <property type="entry name" value="DD-peptidase/beta-lactamase superfamily"/>
    <property type="match status" value="1"/>
</dbReference>
<name>A0A6L3Y7D5_9HYPH</name>
<dbReference type="AlphaFoldDB" id="A0A6L3Y7D5"/>
<sequence length="486" mass="52866">MTCISDETLVDRLLTFLCEQSEPLSIPGIGLAIVRQGKVLYTGGIGVLEAGTDRRVTADSLFAVASCSKAFTTTLCAILAEQGKLDWDRPIQEIWPKFAFGPRAISEQATLRDLCSNRTGIGQATAVEYGSVLSFDEVVNGAGDVPTIAPFRDRYSYSNLHFTVAAEVCNRVNDRTFAEASAAYIFEPLKMTTASADRPDLETDPRFARPHVRNGDAMLPVALDKLSNLIGAGSVSQSPNDAAQWLLFNLNAHPNGATVLPVAKLAELKRIHSRTTSENTFLGYGLGWRIGNGNDLTIVDHTGAIGGVLSLTRLVPDTGFGIFISINASGTEIEDFRNAVANLAVALDRGEADAVTALYEQAVCSLTEKQSQYRKSIWRNKKQAPIDAPIAGVFDGGAMGTLRIEARDGCLTTSLELLPDYQYCLMEADNDGTYPLRSLEAPERWWGKDDKVALLALSEDGDTITWQNMWFGECRFHRKSISTVPV</sequence>
<dbReference type="InterPro" id="IPR012338">
    <property type="entry name" value="Beta-lactam/transpept-like"/>
</dbReference>
<dbReference type="InterPro" id="IPR001466">
    <property type="entry name" value="Beta-lactam-related"/>
</dbReference>
<reference evidence="2 3" key="1">
    <citation type="submission" date="2019-09" db="EMBL/GenBank/DDBJ databases">
        <title>Taxonomic organization of the family Brucellaceae based on a phylogenomic approach.</title>
        <authorList>
            <person name="Leclercq S."/>
            <person name="Cloeckaert A."/>
            <person name="Zygmunt M.S."/>
        </authorList>
    </citation>
    <scope>NUCLEOTIDE SEQUENCE [LARGE SCALE GENOMIC DNA]</scope>
    <source>
        <strain evidence="2 3">WS1830</strain>
    </source>
</reference>
<gene>
    <name evidence="2" type="ORF">F9L08_22915</name>
</gene>
<protein>
    <submittedName>
        <fullName evidence="2">Beta-lactamase family protein</fullName>
    </submittedName>
</protein>
<proteinExistence type="predicted"/>
<dbReference type="PANTHER" id="PTHR46825:SF15">
    <property type="entry name" value="BETA-LACTAMASE-RELATED DOMAIN-CONTAINING PROTEIN"/>
    <property type="match status" value="1"/>
</dbReference>
<dbReference type="PANTHER" id="PTHR46825">
    <property type="entry name" value="D-ALANYL-D-ALANINE-CARBOXYPEPTIDASE/ENDOPEPTIDASE AMPH"/>
    <property type="match status" value="1"/>
</dbReference>
<dbReference type="Pfam" id="PF00144">
    <property type="entry name" value="Beta-lactamase"/>
    <property type="match status" value="1"/>
</dbReference>
<dbReference type="Proteomes" id="UP000481643">
    <property type="component" value="Unassembled WGS sequence"/>
</dbReference>
<accession>A0A6L3Y7D5</accession>
<evidence type="ECO:0000313" key="2">
    <source>
        <dbReference type="EMBL" id="KAB2679270.1"/>
    </source>
</evidence>
<comment type="caution">
    <text evidence="2">The sequence shown here is derived from an EMBL/GenBank/DDBJ whole genome shotgun (WGS) entry which is preliminary data.</text>
</comment>
<feature type="domain" description="Beta-lactamase-related" evidence="1">
    <location>
        <begin position="25"/>
        <end position="341"/>
    </location>
</feature>
<dbReference type="SUPFAM" id="SSF56601">
    <property type="entry name" value="beta-lactamase/transpeptidase-like"/>
    <property type="match status" value="1"/>
</dbReference>
<evidence type="ECO:0000313" key="3">
    <source>
        <dbReference type="Proteomes" id="UP000481643"/>
    </source>
</evidence>
<evidence type="ECO:0000259" key="1">
    <source>
        <dbReference type="Pfam" id="PF00144"/>
    </source>
</evidence>
<dbReference type="RefSeq" id="WP_151653171.1">
    <property type="nucleotide sequence ID" value="NZ_WBVX01000032.1"/>
</dbReference>
<dbReference type="EMBL" id="WBVX01000032">
    <property type="protein sequence ID" value="KAB2679270.1"/>
    <property type="molecule type" value="Genomic_DNA"/>
</dbReference>